<protein>
    <submittedName>
        <fullName evidence="2">Uncharacterized protein</fullName>
    </submittedName>
</protein>
<feature type="region of interest" description="Disordered" evidence="1">
    <location>
        <begin position="89"/>
        <end position="126"/>
    </location>
</feature>
<evidence type="ECO:0000313" key="2">
    <source>
        <dbReference type="EMBL" id="KAJ8394028.1"/>
    </source>
</evidence>
<name>A0AAD7S166_9TELE</name>
<evidence type="ECO:0000256" key="1">
    <source>
        <dbReference type="SAM" id="MobiDB-lite"/>
    </source>
</evidence>
<dbReference type="EMBL" id="JAINUG010000130">
    <property type="protein sequence ID" value="KAJ8394028.1"/>
    <property type="molecule type" value="Genomic_DNA"/>
</dbReference>
<comment type="caution">
    <text evidence="2">The sequence shown here is derived from an EMBL/GenBank/DDBJ whole genome shotgun (WGS) entry which is preliminary data.</text>
</comment>
<evidence type="ECO:0000313" key="3">
    <source>
        <dbReference type="Proteomes" id="UP001221898"/>
    </source>
</evidence>
<proteinExistence type="predicted"/>
<gene>
    <name evidence="2" type="ORF">AAFF_G00053720</name>
</gene>
<dbReference type="Proteomes" id="UP001221898">
    <property type="component" value="Unassembled WGS sequence"/>
</dbReference>
<feature type="compositionally biased region" description="Basic and acidic residues" evidence="1">
    <location>
        <begin position="101"/>
        <end position="117"/>
    </location>
</feature>
<dbReference type="AlphaFoldDB" id="A0AAD7S166"/>
<sequence length="126" mass="14036">MCSSADPERQLCELTSPSPAARQPCTHQIPNMVETRHGWNWEAKYTCLFDRSDSGGTSAGCPLPFAMQGCWFQVGLLLQGARMAGTKPHNVMRSLKPSDLITRDETKAPRESEETRRGTSRHARAF</sequence>
<keyword evidence="3" id="KW-1185">Reference proteome</keyword>
<reference evidence="2" key="1">
    <citation type="journal article" date="2023" name="Science">
        <title>Genome structures resolve the early diversification of teleost fishes.</title>
        <authorList>
            <person name="Parey E."/>
            <person name="Louis A."/>
            <person name="Montfort J."/>
            <person name="Bouchez O."/>
            <person name="Roques C."/>
            <person name="Iampietro C."/>
            <person name="Lluch J."/>
            <person name="Castinel A."/>
            <person name="Donnadieu C."/>
            <person name="Desvignes T."/>
            <person name="Floi Bucao C."/>
            <person name="Jouanno E."/>
            <person name="Wen M."/>
            <person name="Mejri S."/>
            <person name="Dirks R."/>
            <person name="Jansen H."/>
            <person name="Henkel C."/>
            <person name="Chen W.J."/>
            <person name="Zahm M."/>
            <person name="Cabau C."/>
            <person name="Klopp C."/>
            <person name="Thompson A.W."/>
            <person name="Robinson-Rechavi M."/>
            <person name="Braasch I."/>
            <person name="Lecointre G."/>
            <person name="Bobe J."/>
            <person name="Postlethwait J.H."/>
            <person name="Berthelot C."/>
            <person name="Roest Crollius H."/>
            <person name="Guiguen Y."/>
        </authorList>
    </citation>
    <scope>NUCLEOTIDE SEQUENCE</scope>
    <source>
        <strain evidence="2">NC1722</strain>
    </source>
</reference>
<accession>A0AAD7S166</accession>
<organism evidence="2 3">
    <name type="scientific">Aldrovandia affinis</name>
    <dbReference type="NCBI Taxonomy" id="143900"/>
    <lineage>
        <taxon>Eukaryota</taxon>
        <taxon>Metazoa</taxon>
        <taxon>Chordata</taxon>
        <taxon>Craniata</taxon>
        <taxon>Vertebrata</taxon>
        <taxon>Euteleostomi</taxon>
        <taxon>Actinopterygii</taxon>
        <taxon>Neopterygii</taxon>
        <taxon>Teleostei</taxon>
        <taxon>Notacanthiformes</taxon>
        <taxon>Halosauridae</taxon>
        <taxon>Aldrovandia</taxon>
    </lineage>
</organism>